<feature type="domain" description="Histidine kinase" evidence="8">
    <location>
        <begin position="238"/>
        <end position="452"/>
    </location>
</feature>
<dbReference type="PROSITE" id="PS50109">
    <property type="entry name" value="HIS_KIN"/>
    <property type="match status" value="1"/>
</dbReference>
<dbReference type="InterPro" id="IPR050351">
    <property type="entry name" value="BphY/WalK/GraS-like"/>
</dbReference>
<keyword evidence="3" id="KW-0597">Phosphoprotein</keyword>
<proteinExistence type="predicted"/>
<dbReference type="GO" id="GO:0005886">
    <property type="term" value="C:plasma membrane"/>
    <property type="evidence" value="ECO:0007669"/>
    <property type="project" value="TreeGrafter"/>
</dbReference>
<evidence type="ECO:0000256" key="6">
    <source>
        <dbReference type="ARBA" id="ARBA00023012"/>
    </source>
</evidence>
<keyword evidence="4 9" id="KW-0808">Transferase</keyword>
<keyword evidence="7" id="KW-0812">Transmembrane</keyword>
<dbReference type="FunFam" id="3.30.565.10:FF:000006">
    <property type="entry name" value="Sensor histidine kinase WalK"/>
    <property type="match status" value="1"/>
</dbReference>
<accession>A0A644VBH2</accession>
<name>A0A644VBH2_9ZZZZ</name>
<dbReference type="InterPro" id="IPR003661">
    <property type="entry name" value="HisK_dim/P_dom"/>
</dbReference>
<dbReference type="PRINTS" id="PR00344">
    <property type="entry name" value="BCTRLSENSOR"/>
</dbReference>
<dbReference type="EC" id="2.7.13.3" evidence="2"/>
<evidence type="ECO:0000256" key="7">
    <source>
        <dbReference type="SAM" id="Phobius"/>
    </source>
</evidence>
<dbReference type="InterPro" id="IPR005467">
    <property type="entry name" value="His_kinase_dom"/>
</dbReference>
<evidence type="ECO:0000256" key="4">
    <source>
        <dbReference type="ARBA" id="ARBA00022679"/>
    </source>
</evidence>
<dbReference type="GO" id="GO:0000155">
    <property type="term" value="F:phosphorelay sensor kinase activity"/>
    <property type="evidence" value="ECO:0007669"/>
    <property type="project" value="InterPro"/>
</dbReference>
<dbReference type="Gene3D" id="1.10.287.130">
    <property type="match status" value="1"/>
</dbReference>
<comment type="catalytic activity">
    <reaction evidence="1">
        <text>ATP + protein L-histidine = ADP + protein N-phospho-L-histidine.</text>
        <dbReference type="EC" id="2.7.13.3"/>
    </reaction>
</comment>
<dbReference type="EMBL" id="VSSQ01000263">
    <property type="protein sequence ID" value="MPL88684.1"/>
    <property type="molecule type" value="Genomic_DNA"/>
</dbReference>
<reference evidence="9" key="1">
    <citation type="submission" date="2019-08" db="EMBL/GenBank/DDBJ databases">
        <authorList>
            <person name="Kucharzyk K."/>
            <person name="Murdoch R.W."/>
            <person name="Higgins S."/>
            <person name="Loffler F."/>
        </authorList>
    </citation>
    <scope>NUCLEOTIDE SEQUENCE</scope>
</reference>
<dbReference type="Pfam" id="PF00512">
    <property type="entry name" value="HisKA"/>
    <property type="match status" value="1"/>
</dbReference>
<dbReference type="Gene3D" id="3.30.565.10">
    <property type="entry name" value="Histidine kinase-like ATPase, C-terminal domain"/>
    <property type="match status" value="1"/>
</dbReference>
<dbReference type="GO" id="GO:0016036">
    <property type="term" value="P:cellular response to phosphate starvation"/>
    <property type="evidence" value="ECO:0007669"/>
    <property type="project" value="TreeGrafter"/>
</dbReference>
<comment type="caution">
    <text evidence="9">The sequence shown here is derived from an EMBL/GenBank/DDBJ whole genome shotgun (WGS) entry which is preliminary data.</text>
</comment>
<dbReference type="AlphaFoldDB" id="A0A644VBH2"/>
<protein>
    <recommendedName>
        <fullName evidence="2">histidine kinase</fullName>
        <ecNumber evidence="2">2.7.13.3</ecNumber>
    </recommendedName>
</protein>
<keyword evidence="6" id="KW-0902">Two-component regulatory system</keyword>
<feature type="transmembrane region" description="Helical" evidence="7">
    <location>
        <begin position="197"/>
        <end position="217"/>
    </location>
</feature>
<evidence type="ECO:0000256" key="5">
    <source>
        <dbReference type="ARBA" id="ARBA00022777"/>
    </source>
</evidence>
<sequence>MIRKALTLSIIVIFSLLVVQSVWLYKSILSERESYRLLCEQSLIHSVTNELNSRIERSKLNKNFNVEFVSNSNKNPKKESYNDVVSVDTKDIGSQISLKITMEQFFQDLLKNTIPLNLDSLSLYFNRELYSAKGALPSYSLKYLDDKDTISFEYLTKGLFNKFGYSSFDLSLPLNANKKIILEAQIFYPLFVYKGDFLLIVLASFILFAFIVVAIVLQFKMLSRQITLAQLKENLTSFFTHELRSPLQSALSSIEMAEMYSEKSEVNNFLELSRNKVIYINRLIEKLLDINKLEKNKVNLIKENFPFMESISQYLNHYFNRSDKNIEIEPLFDPAMLIYGDKIHISNAMGNLIENAVKYSSDSVHIKIYAEENPHYITIIVEDNGIGIAPADQKRIFERFYRVKSAEHATKGKGFGLGLNYVKWVALSHKGDVKVESTPGKGSKFFFTVKKG</sequence>
<dbReference type="InterPro" id="IPR036097">
    <property type="entry name" value="HisK_dim/P_sf"/>
</dbReference>
<dbReference type="SMART" id="SM00387">
    <property type="entry name" value="HATPase_c"/>
    <property type="match status" value="1"/>
</dbReference>
<dbReference type="GO" id="GO:0004721">
    <property type="term" value="F:phosphoprotein phosphatase activity"/>
    <property type="evidence" value="ECO:0007669"/>
    <property type="project" value="TreeGrafter"/>
</dbReference>
<dbReference type="SMART" id="SM00388">
    <property type="entry name" value="HisKA"/>
    <property type="match status" value="1"/>
</dbReference>
<evidence type="ECO:0000256" key="2">
    <source>
        <dbReference type="ARBA" id="ARBA00012438"/>
    </source>
</evidence>
<gene>
    <name evidence="9" type="primary">sasA_107</name>
    <name evidence="9" type="ORF">SDC9_34710</name>
</gene>
<keyword evidence="7" id="KW-0472">Membrane</keyword>
<keyword evidence="7" id="KW-1133">Transmembrane helix</keyword>
<dbReference type="SUPFAM" id="SSF47384">
    <property type="entry name" value="Homodimeric domain of signal transducing histidine kinase"/>
    <property type="match status" value="1"/>
</dbReference>
<dbReference type="CDD" id="cd00082">
    <property type="entry name" value="HisKA"/>
    <property type="match status" value="1"/>
</dbReference>
<dbReference type="PANTHER" id="PTHR45453:SF1">
    <property type="entry name" value="PHOSPHATE REGULON SENSOR PROTEIN PHOR"/>
    <property type="match status" value="1"/>
</dbReference>
<dbReference type="CDD" id="cd00075">
    <property type="entry name" value="HATPase"/>
    <property type="match status" value="1"/>
</dbReference>
<organism evidence="9">
    <name type="scientific">bioreactor metagenome</name>
    <dbReference type="NCBI Taxonomy" id="1076179"/>
    <lineage>
        <taxon>unclassified sequences</taxon>
        <taxon>metagenomes</taxon>
        <taxon>ecological metagenomes</taxon>
    </lineage>
</organism>
<evidence type="ECO:0000256" key="3">
    <source>
        <dbReference type="ARBA" id="ARBA00022553"/>
    </source>
</evidence>
<evidence type="ECO:0000256" key="1">
    <source>
        <dbReference type="ARBA" id="ARBA00000085"/>
    </source>
</evidence>
<dbReference type="PANTHER" id="PTHR45453">
    <property type="entry name" value="PHOSPHATE REGULON SENSOR PROTEIN PHOR"/>
    <property type="match status" value="1"/>
</dbReference>
<dbReference type="SUPFAM" id="SSF55874">
    <property type="entry name" value="ATPase domain of HSP90 chaperone/DNA topoisomerase II/histidine kinase"/>
    <property type="match status" value="1"/>
</dbReference>
<evidence type="ECO:0000313" key="9">
    <source>
        <dbReference type="EMBL" id="MPL88684.1"/>
    </source>
</evidence>
<dbReference type="Pfam" id="PF02518">
    <property type="entry name" value="HATPase_c"/>
    <property type="match status" value="1"/>
</dbReference>
<dbReference type="InterPro" id="IPR036890">
    <property type="entry name" value="HATPase_C_sf"/>
</dbReference>
<keyword evidence="5 9" id="KW-0418">Kinase</keyword>
<dbReference type="InterPro" id="IPR004358">
    <property type="entry name" value="Sig_transdc_His_kin-like_C"/>
</dbReference>
<dbReference type="InterPro" id="IPR003594">
    <property type="entry name" value="HATPase_dom"/>
</dbReference>
<evidence type="ECO:0000259" key="8">
    <source>
        <dbReference type="PROSITE" id="PS50109"/>
    </source>
</evidence>